<sequence>MNLHSRPILSASVLDLAPAEFKVDLGLHETEEYAEPRGSTDTEFFATVYHKLVHSPVLETMLQVEHLSSLPVKEMTSQCDNELAATTERQAKEISHLVSGIGEFSTEAEVNTLAARHL</sequence>
<gene>
    <name evidence="1" type="ORF">ONE63_007601</name>
</gene>
<dbReference type="EMBL" id="JAPTSV010000005">
    <property type="protein sequence ID" value="KAJ1527639.1"/>
    <property type="molecule type" value="Genomic_DNA"/>
</dbReference>
<dbReference type="InterPro" id="IPR019311">
    <property type="entry name" value="Fy-3"/>
</dbReference>
<name>A0AAV7XPA6_9NEOP</name>
<evidence type="ECO:0000313" key="2">
    <source>
        <dbReference type="Proteomes" id="UP001075354"/>
    </source>
</evidence>
<dbReference type="Proteomes" id="UP001075354">
    <property type="component" value="Chromosome 5"/>
</dbReference>
<evidence type="ECO:0000313" key="1">
    <source>
        <dbReference type="EMBL" id="KAJ1527639.1"/>
    </source>
</evidence>
<organism evidence="1 2">
    <name type="scientific">Megalurothrips usitatus</name>
    <name type="common">bean blossom thrips</name>
    <dbReference type="NCBI Taxonomy" id="439358"/>
    <lineage>
        <taxon>Eukaryota</taxon>
        <taxon>Metazoa</taxon>
        <taxon>Ecdysozoa</taxon>
        <taxon>Arthropoda</taxon>
        <taxon>Hexapoda</taxon>
        <taxon>Insecta</taxon>
        <taxon>Pterygota</taxon>
        <taxon>Neoptera</taxon>
        <taxon>Paraneoptera</taxon>
        <taxon>Thysanoptera</taxon>
        <taxon>Terebrantia</taxon>
        <taxon>Thripoidea</taxon>
        <taxon>Thripidae</taxon>
        <taxon>Megalurothrips</taxon>
    </lineage>
</organism>
<dbReference type="GO" id="GO:0005737">
    <property type="term" value="C:cytoplasm"/>
    <property type="evidence" value="ECO:0007669"/>
    <property type="project" value="TreeGrafter"/>
</dbReference>
<dbReference type="PANTHER" id="PTHR16525">
    <property type="entry name" value="PROTEIN C12ORF4"/>
    <property type="match status" value="1"/>
</dbReference>
<comment type="caution">
    <text evidence="1">The sequence shown here is derived from an EMBL/GenBank/DDBJ whole genome shotgun (WGS) entry which is preliminary data.</text>
</comment>
<dbReference type="Pfam" id="PF10154">
    <property type="entry name" value="Fy-3"/>
    <property type="match status" value="1"/>
</dbReference>
<protein>
    <submittedName>
        <fullName evidence="1">Uncharacterized protein</fullName>
    </submittedName>
</protein>
<proteinExistence type="predicted"/>
<reference evidence="1" key="1">
    <citation type="submission" date="2022-12" db="EMBL/GenBank/DDBJ databases">
        <title>Chromosome-level genome assembly of the bean flower thrips Megalurothrips usitatus.</title>
        <authorList>
            <person name="Ma L."/>
            <person name="Liu Q."/>
            <person name="Li H."/>
            <person name="Cai W."/>
        </authorList>
    </citation>
    <scope>NUCLEOTIDE SEQUENCE</scope>
    <source>
        <strain evidence="1">Cailab_2022a</strain>
    </source>
</reference>
<dbReference type="AlphaFoldDB" id="A0AAV7XPA6"/>
<dbReference type="PANTHER" id="PTHR16525:SF0">
    <property type="entry name" value="PROTEIN C12ORF4"/>
    <property type="match status" value="1"/>
</dbReference>
<keyword evidence="2" id="KW-1185">Reference proteome</keyword>
<accession>A0AAV7XPA6</accession>